<dbReference type="Pfam" id="PF05768">
    <property type="entry name" value="Glrx-like"/>
    <property type="match status" value="1"/>
</dbReference>
<dbReference type="PANTHER" id="PTHR33558">
    <property type="entry name" value="GLUTAREDOXIN-LIKE PROTEIN C5ORF63 HOMOLOG"/>
    <property type="match status" value="1"/>
</dbReference>
<evidence type="ECO:0000313" key="2">
    <source>
        <dbReference type="EMBL" id="KAK1732598.1"/>
    </source>
</evidence>
<protein>
    <recommendedName>
        <fullName evidence="4">Glutaredoxin-like protein</fullName>
    </recommendedName>
</protein>
<reference evidence="2" key="1">
    <citation type="submission" date="2023-06" db="EMBL/GenBank/DDBJ databases">
        <title>Survivors Of The Sea: Transcriptome response of Skeletonema marinoi to long-term dormancy.</title>
        <authorList>
            <person name="Pinder M.I.M."/>
            <person name="Kourtchenko O."/>
            <person name="Robertson E.K."/>
            <person name="Larsson T."/>
            <person name="Maumus F."/>
            <person name="Osuna-Cruz C.M."/>
            <person name="Vancaester E."/>
            <person name="Stenow R."/>
            <person name="Vandepoele K."/>
            <person name="Ploug H."/>
            <person name="Bruchert V."/>
            <person name="Godhe A."/>
            <person name="Topel M."/>
        </authorList>
    </citation>
    <scope>NUCLEOTIDE SEQUENCE</scope>
    <source>
        <strain evidence="2">R05AC</strain>
    </source>
</reference>
<evidence type="ECO:0000256" key="1">
    <source>
        <dbReference type="SAM" id="MobiDB-lite"/>
    </source>
</evidence>
<dbReference type="Gene3D" id="3.40.30.10">
    <property type="entry name" value="Glutaredoxin"/>
    <property type="match status" value="1"/>
</dbReference>
<accession>A0AAD9D4C7</accession>
<dbReference type="EMBL" id="JATAAI010000063">
    <property type="protein sequence ID" value="KAK1732598.1"/>
    <property type="molecule type" value="Genomic_DNA"/>
</dbReference>
<proteinExistence type="predicted"/>
<evidence type="ECO:0000313" key="3">
    <source>
        <dbReference type="Proteomes" id="UP001224775"/>
    </source>
</evidence>
<dbReference type="PANTHER" id="PTHR33558:SF1">
    <property type="entry name" value="GLUTAREDOXIN-LIKE PROTEIN C5ORF63 HOMOLOG"/>
    <property type="match status" value="1"/>
</dbReference>
<dbReference type="SUPFAM" id="SSF52833">
    <property type="entry name" value="Thioredoxin-like"/>
    <property type="match status" value="1"/>
</dbReference>
<dbReference type="InterPro" id="IPR036249">
    <property type="entry name" value="Thioredoxin-like_sf"/>
</dbReference>
<dbReference type="InterPro" id="IPR052565">
    <property type="entry name" value="Glutaredoxin-like_YDR286C"/>
</dbReference>
<sequence length="208" mass="23534">MIFSTMVSNTTTRGSRRALMSSHHHILLLSGVASLMPAVTNAFIATNQHHSNNNHQLTTLIHRRSVHLPKRNSFQLHSSSSSSSDEEQPTNSVTGPIYEMTNDNAPPPKIKLFTKEGCTLCDKVKDILSEIRTDYPHSLYAVDITDDDKQVWFDKYKYDIPVLHMEDLYWTKHRLTKEEAIQGIEEAVCGGGEFECRKGEPDAGRLEH</sequence>
<organism evidence="2 3">
    <name type="scientific">Skeletonema marinoi</name>
    <dbReference type="NCBI Taxonomy" id="267567"/>
    <lineage>
        <taxon>Eukaryota</taxon>
        <taxon>Sar</taxon>
        <taxon>Stramenopiles</taxon>
        <taxon>Ochrophyta</taxon>
        <taxon>Bacillariophyta</taxon>
        <taxon>Coscinodiscophyceae</taxon>
        <taxon>Thalassiosirophycidae</taxon>
        <taxon>Thalassiosirales</taxon>
        <taxon>Skeletonemataceae</taxon>
        <taxon>Skeletonema</taxon>
        <taxon>Skeletonema marinoi-dohrnii complex</taxon>
    </lineage>
</organism>
<dbReference type="Proteomes" id="UP001224775">
    <property type="component" value="Unassembled WGS sequence"/>
</dbReference>
<gene>
    <name evidence="2" type="ORF">QTG54_016739</name>
</gene>
<dbReference type="AlphaFoldDB" id="A0AAD9D4C7"/>
<dbReference type="InterPro" id="IPR008554">
    <property type="entry name" value="Glutaredoxin-like"/>
</dbReference>
<comment type="caution">
    <text evidence="2">The sequence shown here is derived from an EMBL/GenBank/DDBJ whole genome shotgun (WGS) entry which is preliminary data.</text>
</comment>
<feature type="region of interest" description="Disordered" evidence="1">
    <location>
        <begin position="73"/>
        <end position="105"/>
    </location>
</feature>
<evidence type="ECO:0008006" key="4">
    <source>
        <dbReference type="Google" id="ProtNLM"/>
    </source>
</evidence>
<name>A0AAD9D4C7_9STRA</name>
<keyword evidence="3" id="KW-1185">Reference proteome</keyword>